<feature type="transmembrane region" description="Helical" evidence="6">
    <location>
        <begin position="215"/>
        <end position="237"/>
    </location>
</feature>
<feature type="transmembrane region" description="Helical" evidence="6">
    <location>
        <begin position="352"/>
        <end position="373"/>
    </location>
</feature>
<dbReference type="NCBIfam" id="NF037979">
    <property type="entry name" value="Na_transp"/>
    <property type="match status" value="1"/>
</dbReference>
<feature type="transmembrane region" description="Helical" evidence="6">
    <location>
        <begin position="308"/>
        <end position="332"/>
    </location>
</feature>
<evidence type="ECO:0000313" key="7">
    <source>
        <dbReference type="EMBL" id="MBA6412151.1"/>
    </source>
</evidence>
<dbReference type="RefSeq" id="WP_182168970.1">
    <property type="nucleotide sequence ID" value="NZ_JACFXU010000013.1"/>
</dbReference>
<dbReference type="PROSITE" id="PS50267">
    <property type="entry name" value="NA_NEUROTRAN_SYMP_3"/>
    <property type="match status" value="1"/>
</dbReference>
<keyword evidence="5 6" id="KW-0472">Membrane</keyword>
<dbReference type="InterPro" id="IPR047218">
    <property type="entry name" value="YocR/YhdH-like"/>
</dbReference>
<organism evidence="7 8">
    <name type="scientific">Sediminihaliea albiluteola</name>
    <dbReference type="NCBI Taxonomy" id="2758564"/>
    <lineage>
        <taxon>Bacteria</taxon>
        <taxon>Pseudomonadati</taxon>
        <taxon>Pseudomonadota</taxon>
        <taxon>Gammaproteobacteria</taxon>
        <taxon>Cellvibrionales</taxon>
        <taxon>Halieaceae</taxon>
        <taxon>Sediminihaliea</taxon>
    </lineage>
</organism>
<evidence type="ECO:0000256" key="5">
    <source>
        <dbReference type="ARBA" id="ARBA00023136"/>
    </source>
</evidence>
<reference evidence="7 8" key="1">
    <citation type="submission" date="2020-07" db="EMBL/GenBank/DDBJ databases">
        <title>Halieaceae bacterium, F7430, whole genome shotgun sequencing project.</title>
        <authorList>
            <person name="Jiang S."/>
            <person name="Liu Z.W."/>
            <person name="Du Z.J."/>
        </authorList>
    </citation>
    <scope>NUCLEOTIDE SEQUENCE [LARGE SCALE GENOMIC DNA]</scope>
    <source>
        <strain evidence="7 8">F7430</strain>
    </source>
</reference>
<dbReference type="SUPFAM" id="SSF161070">
    <property type="entry name" value="SNF-like"/>
    <property type="match status" value="1"/>
</dbReference>
<dbReference type="Pfam" id="PF00209">
    <property type="entry name" value="SNF"/>
    <property type="match status" value="2"/>
</dbReference>
<feature type="transmembrane region" description="Helical" evidence="6">
    <location>
        <begin position="95"/>
        <end position="117"/>
    </location>
</feature>
<feature type="transmembrane region" description="Helical" evidence="6">
    <location>
        <begin position="41"/>
        <end position="59"/>
    </location>
</feature>
<proteinExistence type="predicted"/>
<dbReference type="PANTHER" id="PTHR42948">
    <property type="entry name" value="TRANSPORTER"/>
    <property type="match status" value="1"/>
</dbReference>
<dbReference type="InterPro" id="IPR037272">
    <property type="entry name" value="SNS_sf"/>
</dbReference>
<evidence type="ECO:0000256" key="2">
    <source>
        <dbReference type="ARBA" id="ARBA00022448"/>
    </source>
</evidence>
<name>A0A7W2TUI4_9GAMM</name>
<evidence type="ECO:0000256" key="6">
    <source>
        <dbReference type="SAM" id="Phobius"/>
    </source>
</evidence>
<dbReference type="GO" id="GO:0016020">
    <property type="term" value="C:membrane"/>
    <property type="evidence" value="ECO:0007669"/>
    <property type="project" value="UniProtKB-SubCell"/>
</dbReference>
<sequence>MASTRGEFSSRFGFIMAAAGSAVGLGNIWGFPTQAASNGGAAFLLVYLVLAFTLAYPALMAELIIGRHAHGNAVTALRLISPGSLSRRIGAGTGIIGLVVASLILSFYAIVAGWMIAHCLGSVAELLAMDALASWLTSFSFSRNLLFMMLFMALTIGIISEGVQQGIERWSSRLMPILLITLLILVGYVLTLEGAATGLKIYLLPDFDRALSPSLIIKALGAAFFSLSLGVGTMLIYGSYISDRENLPVLGGMVTLVDISIAVMAGFLVLPAMYVALNNGVEIFNASGGLISEDTLIFTVLPELFQTMGIAGIVVSFTFFFLMSIAALTSSISMLEVPVAYTIEEHGVSRKLAVVLIGLAITGISTVILLNFGELFGLVVTVTTRYSQPLLGFMFCIYAGWVWRRDQVLQELQKGNAGAEHSTFWKIWPLYVRVVCPVIILAIFAQSLWGAG</sequence>
<evidence type="ECO:0000256" key="1">
    <source>
        <dbReference type="ARBA" id="ARBA00004141"/>
    </source>
</evidence>
<feature type="transmembrane region" description="Helical" evidence="6">
    <location>
        <begin position="145"/>
        <end position="163"/>
    </location>
</feature>
<feature type="transmembrane region" description="Helical" evidence="6">
    <location>
        <begin position="12"/>
        <end position="29"/>
    </location>
</feature>
<comment type="caution">
    <text evidence="7">The sequence shown here is derived from an EMBL/GenBank/DDBJ whole genome shotgun (WGS) entry which is preliminary data.</text>
</comment>
<dbReference type="PRINTS" id="PR00176">
    <property type="entry name" value="NANEUSMPORT"/>
</dbReference>
<comment type="subcellular location">
    <subcellularLocation>
        <location evidence="1">Membrane</location>
        <topology evidence="1">Multi-pass membrane protein</topology>
    </subcellularLocation>
</comment>
<dbReference type="EMBL" id="JACFXU010000013">
    <property type="protein sequence ID" value="MBA6412151.1"/>
    <property type="molecule type" value="Genomic_DNA"/>
</dbReference>
<keyword evidence="3 6" id="KW-0812">Transmembrane</keyword>
<dbReference type="AlphaFoldDB" id="A0A7W2TUI4"/>
<feature type="transmembrane region" description="Helical" evidence="6">
    <location>
        <begin position="430"/>
        <end position="449"/>
    </location>
</feature>
<accession>A0A7W2TUI4</accession>
<evidence type="ECO:0000256" key="4">
    <source>
        <dbReference type="ARBA" id="ARBA00022989"/>
    </source>
</evidence>
<dbReference type="InterPro" id="IPR000175">
    <property type="entry name" value="Na/ntran_symport"/>
</dbReference>
<keyword evidence="4 6" id="KW-1133">Transmembrane helix</keyword>
<keyword evidence="8" id="KW-1185">Reference proteome</keyword>
<feature type="transmembrane region" description="Helical" evidence="6">
    <location>
        <begin position="249"/>
        <end position="277"/>
    </location>
</feature>
<evidence type="ECO:0000256" key="3">
    <source>
        <dbReference type="ARBA" id="ARBA00022692"/>
    </source>
</evidence>
<feature type="transmembrane region" description="Helical" evidence="6">
    <location>
        <begin position="175"/>
        <end position="195"/>
    </location>
</feature>
<gene>
    <name evidence="7" type="ORF">H2508_03405</name>
</gene>
<feature type="transmembrane region" description="Helical" evidence="6">
    <location>
        <begin position="385"/>
        <end position="403"/>
    </location>
</feature>
<dbReference type="CDD" id="cd10336">
    <property type="entry name" value="SLC6sbd_Tyt1-Like"/>
    <property type="match status" value="1"/>
</dbReference>
<dbReference type="PANTHER" id="PTHR42948:SF1">
    <property type="entry name" value="TRANSPORTER"/>
    <property type="match status" value="1"/>
</dbReference>
<dbReference type="Proteomes" id="UP000539350">
    <property type="component" value="Unassembled WGS sequence"/>
</dbReference>
<protein>
    <submittedName>
        <fullName evidence="7">Sodium-dependent transporter</fullName>
    </submittedName>
</protein>
<keyword evidence="2" id="KW-0813">Transport</keyword>
<evidence type="ECO:0000313" key="8">
    <source>
        <dbReference type="Proteomes" id="UP000539350"/>
    </source>
</evidence>